<organism evidence="2 4">
    <name type="scientific">Polynucleobacter paneuropaeus</name>
    <dbReference type="NCBI Taxonomy" id="2527775"/>
    <lineage>
        <taxon>Bacteria</taxon>
        <taxon>Pseudomonadati</taxon>
        <taxon>Pseudomonadota</taxon>
        <taxon>Betaproteobacteria</taxon>
        <taxon>Burkholderiales</taxon>
        <taxon>Burkholderiaceae</taxon>
        <taxon>Polynucleobacter</taxon>
    </lineage>
</organism>
<evidence type="ECO:0000313" key="4">
    <source>
        <dbReference type="Proteomes" id="UP000248592"/>
    </source>
</evidence>
<dbReference type="AlphaFoldDB" id="A0A2Z4JSQ7"/>
<dbReference type="Pfam" id="PF02592">
    <property type="entry name" value="Vut_1"/>
    <property type="match status" value="1"/>
</dbReference>
<dbReference type="PANTHER" id="PTHR34300:SF2">
    <property type="entry name" value="QUEUOSINE PRECURSOR TRANSPORTER-RELATED"/>
    <property type="match status" value="1"/>
</dbReference>
<dbReference type="Proteomes" id="UP000762271">
    <property type="component" value="Unassembled WGS sequence"/>
</dbReference>
<evidence type="ECO:0000313" key="3">
    <source>
        <dbReference type="EMBL" id="MBT8590593.1"/>
    </source>
</evidence>
<dbReference type="RefSeq" id="WP_112294681.1">
    <property type="nucleotide sequence ID" value="NZ_CBCSBS010000001.1"/>
</dbReference>
<dbReference type="EMBL" id="CP030085">
    <property type="protein sequence ID" value="AWW49810.1"/>
    <property type="molecule type" value="Genomic_DNA"/>
</dbReference>
<dbReference type="EMBL" id="JAANGI010000001">
    <property type="protein sequence ID" value="MBT8590593.1"/>
    <property type="molecule type" value="Genomic_DNA"/>
</dbReference>
<comment type="subcellular location">
    <subcellularLocation>
        <location evidence="1">Cell inner membrane</location>
        <topology evidence="1">Multi-pass membrane protein</topology>
    </subcellularLocation>
</comment>
<keyword evidence="1" id="KW-0997">Cell inner membrane</keyword>
<comment type="similarity">
    <text evidence="1">Belongs to the vitamin uptake transporter (VUT/ECF) (TC 2.A.88) family. Q precursor transporter subfamily.</text>
</comment>
<feature type="transmembrane region" description="Helical" evidence="1">
    <location>
        <begin position="12"/>
        <end position="32"/>
    </location>
</feature>
<reference evidence="3" key="3">
    <citation type="journal article" date="2021" name="Genome Biol. Evol.">
        <title>Continental-Scale Gene Flow Prevents Allopatric Divergence of Pelagic Freshwater Bacteria.</title>
        <authorList>
            <person name="Hoetzinger M."/>
            <person name="Pitt A."/>
            <person name="Huemer A."/>
            <person name="Hahn M.W."/>
        </authorList>
    </citation>
    <scope>NUCLEOTIDE SEQUENCE</scope>
    <source>
        <strain evidence="3">AP-YLGG-20-G6</strain>
    </source>
</reference>
<sequence length="240" mass="26938">MTDSATEPIRHYRYYDLILAAFAVILLCSNFIGAGKAAVIDLPYYGPFIYGAGILFFPISYFFGDILTEVYGYAHDRRAVWMGFAALAFAAIMAQVVIALPPAPGAYMAKYQEGMETVFGNSWRIALASMIAFWCGSFSNSFVLAKLKILTKGRHLWIRVVGSTGVGGFVDSSLFYMLAFYGLWPTNEVVQVAVAQFFLKTAWEILAIPLTYLVVNFLKRKENEDYYDTDTNFTPFRVKV</sequence>
<feature type="transmembrane region" description="Helical" evidence="1">
    <location>
        <begin position="193"/>
        <end position="215"/>
    </location>
</feature>
<evidence type="ECO:0000256" key="1">
    <source>
        <dbReference type="HAMAP-Rule" id="MF_02088"/>
    </source>
</evidence>
<accession>A0A2Z4JSQ7</accession>
<dbReference type="InterPro" id="IPR003744">
    <property type="entry name" value="YhhQ"/>
</dbReference>
<keyword evidence="1" id="KW-0472">Membrane</keyword>
<dbReference type="GO" id="GO:0005886">
    <property type="term" value="C:plasma membrane"/>
    <property type="evidence" value="ECO:0007669"/>
    <property type="project" value="UniProtKB-SubCell"/>
</dbReference>
<keyword evidence="1" id="KW-1133">Transmembrane helix</keyword>
<dbReference type="Proteomes" id="UP000248592">
    <property type="component" value="Chromosome"/>
</dbReference>
<keyword evidence="1" id="KW-0813">Transport</keyword>
<protein>
    <recommendedName>
        <fullName evidence="1">Probable queuosine precursor transporter</fullName>
        <shortName evidence="1">Q precursor transporter</shortName>
    </recommendedName>
</protein>
<feature type="transmembrane region" description="Helical" evidence="1">
    <location>
        <begin position="156"/>
        <end position="181"/>
    </location>
</feature>
<dbReference type="HAMAP" id="MF_02088">
    <property type="entry name" value="Q_prec_transport"/>
    <property type="match status" value="1"/>
</dbReference>
<keyword evidence="1" id="KW-1003">Cell membrane</keyword>
<dbReference type="GO" id="GO:0022857">
    <property type="term" value="F:transmembrane transporter activity"/>
    <property type="evidence" value="ECO:0007669"/>
    <property type="project" value="UniProtKB-UniRule"/>
</dbReference>
<keyword evidence="1" id="KW-0812">Transmembrane</keyword>
<feature type="transmembrane region" description="Helical" evidence="1">
    <location>
        <begin position="44"/>
        <end position="67"/>
    </location>
</feature>
<name>A0A2Z4JSQ7_9BURK</name>
<evidence type="ECO:0000313" key="2">
    <source>
        <dbReference type="EMBL" id="AWW49810.1"/>
    </source>
</evidence>
<reference evidence="2" key="2">
    <citation type="journal article" date="2019" name="Int. J. Syst. Evol. Microbiol.">
        <title>Polynucleobacter paneuropaeus sp. nov., characterized by six strains isolated from freshwater lakes located along a 3000 km north-south cross-section across Europe.</title>
        <authorList>
            <person name="Hoetzinger M."/>
            <person name="Schmidt J."/>
            <person name="Pitt A."/>
            <person name="Koll U."/>
            <person name="Lang E."/>
            <person name="Hahn M.W."/>
        </authorList>
    </citation>
    <scope>NUCLEOTIDE SEQUENCE</scope>
    <source>
        <strain evidence="2">MG-25-Pas1-D2</strain>
    </source>
</reference>
<feature type="transmembrane region" description="Helical" evidence="1">
    <location>
        <begin position="123"/>
        <end position="144"/>
    </location>
</feature>
<feature type="transmembrane region" description="Helical" evidence="1">
    <location>
        <begin position="79"/>
        <end position="103"/>
    </location>
</feature>
<dbReference type="NCBIfam" id="TIGR00697">
    <property type="entry name" value="queuosine precursor transporter"/>
    <property type="match status" value="1"/>
</dbReference>
<gene>
    <name evidence="3" type="ORF">G6693_01480</name>
    <name evidence="2" type="ORF">Pas1_05115</name>
</gene>
<reference evidence="4" key="1">
    <citation type="submission" date="2018-06" db="EMBL/GenBank/DDBJ databases">
        <title>Description of a new Polynucleobacter species.</title>
        <authorList>
            <person name="Hahn M.W."/>
        </authorList>
    </citation>
    <scope>NUCLEOTIDE SEQUENCE [LARGE SCALE GENOMIC DNA]</scope>
    <source>
        <strain evidence="4">MG-25-Pas1-D2</strain>
    </source>
</reference>
<proteinExistence type="inferred from homology"/>
<comment type="function">
    <text evidence="1">Involved in the import of queuosine (Q) precursors, required for Q precursor salvage.</text>
</comment>
<dbReference type="PANTHER" id="PTHR34300">
    <property type="entry name" value="QUEUOSINE PRECURSOR TRANSPORTER-RELATED"/>
    <property type="match status" value="1"/>
</dbReference>